<keyword evidence="8" id="KW-0539">Nucleus</keyword>
<protein>
    <recommendedName>
        <fullName evidence="9">RNA binding protein She2 domain-containing protein</fullName>
    </recommendedName>
</protein>
<dbReference type="OMA" id="HFVKFTQ"/>
<dbReference type="GO" id="GO:0005737">
    <property type="term" value="C:cytoplasm"/>
    <property type="evidence" value="ECO:0007669"/>
    <property type="project" value="UniProtKB-SubCell"/>
</dbReference>
<organism evidence="10 11">
    <name type="scientific">Tetrapisispora phaffii (strain ATCC 24235 / CBS 4417 / NBRC 1672 / NRRL Y-8282 / UCD 70-5)</name>
    <name type="common">Yeast</name>
    <name type="synonym">Fabospora phaffii</name>
    <dbReference type="NCBI Taxonomy" id="1071381"/>
    <lineage>
        <taxon>Eukaryota</taxon>
        <taxon>Fungi</taxon>
        <taxon>Dikarya</taxon>
        <taxon>Ascomycota</taxon>
        <taxon>Saccharomycotina</taxon>
        <taxon>Saccharomycetes</taxon>
        <taxon>Saccharomycetales</taxon>
        <taxon>Saccharomycetaceae</taxon>
        <taxon>Tetrapisispora</taxon>
    </lineage>
</organism>
<dbReference type="HOGENOM" id="CLU_1129832_0_0_1"/>
<dbReference type="GO" id="GO:0003723">
    <property type="term" value="F:RNA binding"/>
    <property type="evidence" value="ECO:0007669"/>
    <property type="project" value="UniProtKB-KW"/>
</dbReference>
<name>G8BW48_TETPH</name>
<evidence type="ECO:0000259" key="9">
    <source>
        <dbReference type="Pfam" id="PF11435"/>
    </source>
</evidence>
<dbReference type="eggNOG" id="ENOG502RXWH">
    <property type="taxonomic scope" value="Eukaryota"/>
</dbReference>
<evidence type="ECO:0000256" key="5">
    <source>
        <dbReference type="ARBA" id="ARBA00022490"/>
    </source>
</evidence>
<dbReference type="STRING" id="1071381.G8BW48"/>
<dbReference type="Pfam" id="PF11435">
    <property type="entry name" value="She2p"/>
    <property type="match status" value="1"/>
</dbReference>
<dbReference type="SUPFAM" id="SSF116942">
    <property type="entry name" value="RNA-binding protein She2p"/>
    <property type="match status" value="1"/>
</dbReference>
<keyword evidence="4" id="KW-0813">Transport</keyword>
<evidence type="ECO:0000256" key="7">
    <source>
        <dbReference type="ARBA" id="ARBA00022884"/>
    </source>
</evidence>
<feature type="domain" description="RNA binding protein She2" evidence="9">
    <location>
        <begin position="24"/>
        <end position="221"/>
    </location>
</feature>
<sequence>MTAASDNEQYVELELTPELHSIFMEIKDLFSVYISSYVHVLNKFIGILRKISTLRFERSTLIKYVKKLRFYNDRLSNFEFSDPANAECSVPVESVVREISAFYLKVLETIDILNYYLTRSLQSEIVSKTLNFNLTLPDDTISRIEESYNCFIKFVQWMMESISINDELLQIEIIQFSLKCAIEDNVDLEETDNIFLTEVTPVEDIEEYETLALQWSEVLSGSISALTNQFDQSVVVWIENSEKKANK</sequence>
<dbReference type="KEGG" id="tpf:TPHA_0G02873"/>
<evidence type="ECO:0000256" key="4">
    <source>
        <dbReference type="ARBA" id="ARBA00022448"/>
    </source>
</evidence>
<accession>G8BW48</accession>
<dbReference type="GeneID" id="11535921"/>
<evidence type="ECO:0000256" key="8">
    <source>
        <dbReference type="ARBA" id="ARBA00023242"/>
    </source>
</evidence>
<evidence type="ECO:0000256" key="2">
    <source>
        <dbReference type="ARBA" id="ARBA00004496"/>
    </source>
</evidence>
<evidence type="ECO:0000256" key="6">
    <source>
        <dbReference type="ARBA" id="ARBA00022816"/>
    </source>
</evidence>
<keyword evidence="7" id="KW-0694">RNA-binding</keyword>
<evidence type="ECO:0000256" key="3">
    <source>
        <dbReference type="ARBA" id="ARBA00005611"/>
    </source>
</evidence>
<dbReference type="Gene3D" id="1.20.200.20">
    <property type="entry name" value="She2 domain"/>
    <property type="match status" value="1"/>
</dbReference>
<dbReference type="EMBL" id="HE612862">
    <property type="protein sequence ID" value="CCE64126.1"/>
    <property type="molecule type" value="Genomic_DNA"/>
</dbReference>
<evidence type="ECO:0000313" key="10">
    <source>
        <dbReference type="EMBL" id="CCE64126.1"/>
    </source>
</evidence>
<keyword evidence="5" id="KW-0963">Cytoplasm</keyword>
<keyword evidence="6" id="KW-0509">mRNA transport</keyword>
<comment type="subcellular location">
    <subcellularLocation>
        <location evidence="2">Cytoplasm</location>
    </subcellularLocation>
    <subcellularLocation>
        <location evidence="1">Nucleus</location>
    </subcellularLocation>
</comment>
<evidence type="ECO:0000313" key="11">
    <source>
        <dbReference type="Proteomes" id="UP000005666"/>
    </source>
</evidence>
<keyword evidence="11" id="KW-1185">Reference proteome</keyword>
<comment type="similarity">
    <text evidence="3">Belongs to the SHE2 family.</text>
</comment>
<dbReference type="RefSeq" id="XP_003686560.1">
    <property type="nucleotide sequence ID" value="XM_003686512.1"/>
</dbReference>
<dbReference type="InterPro" id="IPR024261">
    <property type="entry name" value="RNA-bd_She2"/>
</dbReference>
<dbReference type="InterPro" id="IPR036827">
    <property type="entry name" value="She2_dom_sf"/>
</dbReference>
<reference evidence="10 11" key="1">
    <citation type="journal article" date="2011" name="Proc. Natl. Acad. Sci. U.S.A.">
        <title>Evolutionary erosion of yeast sex chromosomes by mating-type switching accidents.</title>
        <authorList>
            <person name="Gordon J.L."/>
            <person name="Armisen D."/>
            <person name="Proux-Wera E."/>
            <person name="Oheigeartaigh S.S."/>
            <person name="Byrne K.P."/>
            <person name="Wolfe K.H."/>
        </authorList>
    </citation>
    <scope>NUCLEOTIDE SEQUENCE [LARGE SCALE GENOMIC DNA]</scope>
    <source>
        <strain evidence="11">ATCC 24235 / CBS 4417 / NBRC 1672 / NRRL Y-8282 / UCD 70-5</strain>
    </source>
</reference>
<evidence type="ECO:0000256" key="1">
    <source>
        <dbReference type="ARBA" id="ARBA00004123"/>
    </source>
</evidence>
<gene>
    <name evidence="10" type="primary">TPHA0G02873</name>
    <name evidence="10" type="ordered locus">TPHA_0G02873</name>
</gene>
<dbReference type="GO" id="GO:0051028">
    <property type="term" value="P:mRNA transport"/>
    <property type="evidence" value="ECO:0007669"/>
    <property type="project" value="UniProtKB-KW"/>
</dbReference>
<proteinExistence type="inferred from homology"/>
<dbReference type="OrthoDB" id="4041888at2759"/>
<dbReference type="Proteomes" id="UP000005666">
    <property type="component" value="Chromosome 7"/>
</dbReference>
<dbReference type="AlphaFoldDB" id="G8BW48"/>
<dbReference type="GO" id="GO:0005634">
    <property type="term" value="C:nucleus"/>
    <property type="evidence" value="ECO:0007669"/>
    <property type="project" value="UniProtKB-SubCell"/>
</dbReference>